<dbReference type="Gene3D" id="3.90.180.10">
    <property type="entry name" value="Medium-chain alcohol dehydrogenases, catalytic domain"/>
    <property type="match status" value="1"/>
</dbReference>
<feature type="domain" description="Enoyl reductase (ER)" evidence="1">
    <location>
        <begin position="13"/>
        <end position="348"/>
    </location>
</feature>
<dbReference type="OrthoDB" id="9992527at2759"/>
<dbReference type="SMART" id="SM00829">
    <property type="entry name" value="PKS_ER"/>
    <property type="match status" value="1"/>
</dbReference>
<dbReference type="InterPro" id="IPR036291">
    <property type="entry name" value="NAD(P)-bd_dom_sf"/>
</dbReference>
<dbReference type="InterPro" id="IPR047122">
    <property type="entry name" value="Trans-enoyl_RdTase-like"/>
</dbReference>
<name>A0A9P5XCI9_9AGAR</name>
<dbReference type="EMBL" id="MU151185">
    <property type="protein sequence ID" value="KAF9447809.1"/>
    <property type="molecule type" value="Genomic_DNA"/>
</dbReference>
<evidence type="ECO:0000313" key="3">
    <source>
        <dbReference type="Proteomes" id="UP000807342"/>
    </source>
</evidence>
<dbReference type="PANTHER" id="PTHR45348">
    <property type="entry name" value="HYPOTHETICAL OXIDOREDUCTASE (EUROFUNG)"/>
    <property type="match status" value="1"/>
</dbReference>
<gene>
    <name evidence="2" type="ORF">P691DRAFT_801801</name>
</gene>
<dbReference type="AlphaFoldDB" id="A0A9P5XCI9"/>
<dbReference type="InterPro" id="IPR013154">
    <property type="entry name" value="ADH-like_N"/>
</dbReference>
<dbReference type="PANTHER" id="PTHR45348:SF3">
    <property type="entry name" value="ENOYL REDUCTASE (ER) DOMAIN-CONTAINING PROTEIN"/>
    <property type="match status" value="1"/>
</dbReference>
<proteinExistence type="predicted"/>
<organism evidence="2 3">
    <name type="scientific">Macrolepiota fuliginosa MF-IS2</name>
    <dbReference type="NCBI Taxonomy" id="1400762"/>
    <lineage>
        <taxon>Eukaryota</taxon>
        <taxon>Fungi</taxon>
        <taxon>Dikarya</taxon>
        <taxon>Basidiomycota</taxon>
        <taxon>Agaricomycotina</taxon>
        <taxon>Agaricomycetes</taxon>
        <taxon>Agaricomycetidae</taxon>
        <taxon>Agaricales</taxon>
        <taxon>Agaricineae</taxon>
        <taxon>Agaricaceae</taxon>
        <taxon>Macrolepiota</taxon>
    </lineage>
</organism>
<accession>A0A9P5XCI9</accession>
<dbReference type="Gene3D" id="3.40.50.720">
    <property type="entry name" value="NAD(P)-binding Rossmann-like Domain"/>
    <property type="match status" value="1"/>
</dbReference>
<protein>
    <submittedName>
        <fullName evidence="2">GroES-like protein</fullName>
    </submittedName>
</protein>
<dbReference type="InterPro" id="IPR020843">
    <property type="entry name" value="ER"/>
</dbReference>
<sequence length="351" mass="37775">MSTHVAIATTAKGVINTIQVPTEEPGSEEVLIKVEYAAMIPPDAYIADRGFLVSSYPLTLGFTAAGTVAKVGSGVEDLKPGDRKGVQEYCIQPRGVCAKISGNLSFEAAATIPDNFVCAFYTVFNQLSLPVPESFPASVNPPLANTPILIYGAGSTSGQYMIRLLHLARYTKIFATASSKHHDYLRSLGATDLFDYNSPTLVDDINKAAGGPGKLSLAVDCISAASTMGILAKILSPTGSVGLLLPVKKGTTLNNGTEDELFLDLPFPESLNPFQKGTNIIGVRTFLYQADQVLKEKLMPVILPELLEKDLIQPTRLRLFDQGSLQQRVEQALDLFRSNKVSGEKLVIKIN</sequence>
<dbReference type="Pfam" id="PF08240">
    <property type="entry name" value="ADH_N"/>
    <property type="match status" value="1"/>
</dbReference>
<dbReference type="GO" id="GO:0016651">
    <property type="term" value="F:oxidoreductase activity, acting on NAD(P)H"/>
    <property type="evidence" value="ECO:0007669"/>
    <property type="project" value="InterPro"/>
</dbReference>
<dbReference type="SUPFAM" id="SSF50129">
    <property type="entry name" value="GroES-like"/>
    <property type="match status" value="1"/>
</dbReference>
<evidence type="ECO:0000313" key="2">
    <source>
        <dbReference type="EMBL" id="KAF9447809.1"/>
    </source>
</evidence>
<dbReference type="Proteomes" id="UP000807342">
    <property type="component" value="Unassembled WGS sequence"/>
</dbReference>
<dbReference type="InterPro" id="IPR011032">
    <property type="entry name" value="GroES-like_sf"/>
</dbReference>
<comment type="caution">
    <text evidence="2">The sequence shown here is derived from an EMBL/GenBank/DDBJ whole genome shotgun (WGS) entry which is preliminary data.</text>
</comment>
<evidence type="ECO:0000259" key="1">
    <source>
        <dbReference type="SMART" id="SM00829"/>
    </source>
</evidence>
<dbReference type="SUPFAM" id="SSF51735">
    <property type="entry name" value="NAD(P)-binding Rossmann-fold domains"/>
    <property type="match status" value="1"/>
</dbReference>
<keyword evidence="3" id="KW-1185">Reference proteome</keyword>
<dbReference type="CDD" id="cd08249">
    <property type="entry name" value="enoyl_reductase_like"/>
    <property type="match status" value="1"/>
</dbReference>
<reference evidence="2" key="1">
    <citation type="submission" date="2020-11" db="EMBL/GenBank/DDBJ databases">
        <authorList>
            <consortium name="DOE Joint Genome Institute"/>
            <person name="Ahrendt S."/>
            <person name="Riley R."/>
            <person name="Andreopoulos W."/>
            <person name="Labutti K."/>
            <person name="Pangilinan J."/>
            <person name="Ruiz-Duenas F.J."/>
            <person name="Barrasa J.M."/>
            <person name="Sanchez-Garcia M."/>
            <person name="Camarero S."/>
            <person name="Miyauchi S."/>
            <person name="Serrano A."/>
            <person name="Linde D."/>
            <person name="Babiker R."/>
            <person name="Drula E."/>
            <person name="Ayuso-Fernandez I."/>
            <person name="Pacheco R."/>
            <person name="Padilla G."/>
            <person name="Ferreira P."/>
            <person name="Barriuso J."/>
            <person name="Kellner H."/>
            <person name="Castanera R."/>
            <person name="Alfaro M."/>
            <person name="Ramirez L."/>
            <person name="Pisabarro A.G."/>
            <person name="Kuo A."/>
            <person name="Tritt A."/>
            <person name="Lipzen A."/>
            <person name="He G."/>
            <person name="Yan M."/>
            <person name="Ng V."/>
            <person name="Cullen D."/>
            <person name="Martin F."/>
            <person name="Rosso M.-N."/>
            <person name="Henrissat B."/>
            <person name="Hibbett D."/>
            <person name="Martinez A.T."/>
            <person name="Grigoriev I.V."/>
        </authorList>
    </citation>
    <scope>NUCLEOTIDE SEQUENCE</scope>
    <source>
        <strain evidence="2">MF-IS2</strain>
    </source>
</reference>